<feature type="region of interest" description="Disordered" evidence="1">
    <location>
        <begin position="51"/>
        <end position="83"/>
    </location>
</feature>
<proteinExistence type="predicted"/>
<protein>
    <submittedName>
        <fullName evidence="2">Uncharacterized protein</fullName>
    </submittedName>
</protein>
<dbReference type="AlphaFoldDB" id="A0AAV3Z0K9"/>
<evidence type="ECO:0000313" key="3">
    <source>
        <dbReference type="Proteomes" id="UP000735302"/>
    </source>
</evidence>
<comment type="caution">
    <text evidence="2">The sequence shown here is derived from an EMBL/GenBank/DDBJ whole genome shotgun (WGS) entry which is preliminary data.</text>
</comment>
<sequence>MITDTRHKVLDRRLMSKGVGHFLLMRSPPRFERTPCLQFIMGIRLSFDGRNVPGASPEHKKPPRKKAGWNIGGPDNRSSRLHERRPPYRYVINTFFFLKSHTKARRQHDLRLWAG</sequence>
<dbReference type="EMBL" id="BLXT01001826">
    <property type="protein sequence ID" value="GFN88061.1"/>
    <property type="molecule type" value="Genomic_DNA"/>
</dbReference>
<evidence type="ECO:0000256" key="1">
    <source>
        <dbReference type="SAM" id="MobiDB-lite"/>
    </source>
</evidence>
<keyword evidence="3" id="KW-1185">Reference proteome</keyword>
<accession>A0AAV3Z0K9</accession>
<dbReference type="Proteomes" id="UP000735302">
    <property type="component" value="Unassembled WGS sequence"/>
</dbReference>
<organism evidence="2 3">
    <name type="scientific">Plakobranchus ocellatus</name>
    <dbReference type="NCBI Taxonomy" id="259542"/>
    <lineage>
        <taxon>Eukaryota</taxon>
        <taxon>Metazoa</taxon>
        <taxon>Spiralia</taxon>
        <taxon>Lophotrochozoa</taxon>
        <taxon>Mollusca</taxon>
        <taxon>Gastropoda</taxon>
        <taxon>Heterobranchia</taxon>
        <taxon>Euthyneura</taxon>
        <taxon>Panpulmonata</taxon>
        <taxon>Sacoglossa</taxon>
        <taxon>Placobranchoidea</taxon>
        <taxon>Plakobranchidae</taxon>
        <taxon>Plakobranchus</taxon>
    </lineage>
</organism>
<name>A0AAV3Z0K9_9GAST</name>
<reference evidence="2 3" key="1">
    <citation type="journal article" date="2021" name="Elife">
        <title>Chloroplast acquisition without the gene transfer in kleptoplastic sea slugs, Plakobranchus ocellatus.</title>
        <authorList>
            <person name="Maeda T."/>
            <person name="Takahashi S."/>
            <person name="Yoshida T."/>
            <person name="Shimamura S."/>
            <person name="Takaki Y."/>
            <person name="Nagai Y."/>
            <person name="Toyoda A."/>
            <person name="Suzuki Y."/>
            <person name="Arimoto A."/>
            <person name="Ishii H."/>
            <person name="Satoh N."/>
            <person name="Nishiyama T."/>
            <person name="Hasebe M."/>
            <person name="Maruyama T."/>
            <person name="Minagawa J."/>
            <person name="Obokata J."/>
            <person name="Shigenobu S."/>
        </authorList>
    </citation>
    <scope>NUCLEOTIDE SEQUENCE [LARGE SCALE GENOMIC DNA]</scope>
</reference>
<evidence type="ECO:0000313" key="2">
    <source>
        <dbReference type="EMBL" id="GFN88061.1"/>
    </source>
</evidence>
<gene>
    <name evidence="2" type="ORF">PoB_001456700</name>
</gene>